<organism evidence="11 12">
    <name type="scientific">Aspergillus sclerotiicarbonarius (strain CBS 121057 / IBT 28362)</name>
    <dbReference type="NCBI Taxonomy" id="1448318"/>
    <lineage>
        <taxon>Eukaryota</taxon>
        <taxon>Fungi</taxon>
        <taxon>Dikarya</taxon>
        <taxon>Ascomycota</taxon>
        <taxon>Pezizomycotina</taxon>
        <taxon>Eurotiomycetes</taxon>
        <taxon>Eurotiomycetidae</taxon>
        <taxon>Eurotiales</taxon>
        <taxon>Aspergillaceae</taxon>
        <taxon>Aspergillus</taxon>
        <taxon>Aspergillus subgen. Circumdati</taxon>
    </lineage>
</organism>
<dbReference type="SUPFAM" id="SSF48264">
    <property type="entry name" value="Cytochrome P450"/>
    <property type="match status" value="1"/>
</dbReference>
<keyword evidence="7" id="KW-0503">Monooxygenase</keyword>
<dbReference type="InterPro" id="IPR001128">
    <property type="entry name" value="Cyt_P450"/>
</dbReference>
<dbReference type="GO" id="GO:0005506">
    <property type="term" value="F:iron ion binding"/>
    <property type="evidence" value="ECO:0007669"/>
    <property type="project" value="InterPro"/>
</dbReference>
<dbReference type="OrthoDB" id="3945418at2759"/>
<dbReference type="Gene3D" id="1.10.630.10">
    <property type="entry name" value="Cytochrome P450"/>
    <property type="match status" value="1"/>
</dbReference>
<dbReference type="InterPro" id="IPR050121">
    <property type="entry name" value="Cytochrome_P450_monoxygenase"/>
</dbReference>
<keyword evidence="10" id="KW-1133">Transmembrane helix</keyword>
<keyword evidence="4 8" id="KW-0479">Metal-binding</keyword>
<accession>A0A319E703</accession>
<evidence type="ECO:0000256" key="7">
    <source>
        <dbReference type="ARBA" id="ARBA00023033"/>
    </source>
</evidence>
<keyword evidence="6 8" id="KW-0408">Iron</keyword>
<evidence type="ECO:0000256" key="10">
    <source>
        <dbReference type="SAM" id="Phobius"/>
    </source>
</evidence>
<proteinExistence type="inferred from homology"/>
<feature type="region of interest" description="Disordered" evidence="9">
    <location>
        <begin position="270"/>
        <end position="292"/>
    </location>
</feature>
<comment type="cofactor">
    <cofactor evidence="1 8">
        <name>heme</name>
        <dbReference type="ChEBI" id="CHEBI:30413"/>
    </cofactor>
</comment>
<evidence type="ECO:0000256" key="4">
    <source>
        <dbReference type="ARBA" id="ARBA00022723"/>
    </source>
</evidence>
<evidence type="ECO:0000256" key="3">
    <source>
        <dbReference type="ARBA" id="ARBA00022617"/>
    </source>
</evidence>
<sequence>MTVAPFLVLWLVVSFVLYQAWLVIHRLFFHPLARFPGPKLAATTFWWECIQDLFAGQGGEFMNQVEAMHDRYGPIVRVTPDEVHIKDPEWATVLYAGPGHIRDKDSSLAHAAGTADGTFGTVSHDIHRRRRAPVSSYFSKSSVAKHLFDKIWQRSEHMSDVLREHHRRGSVVSGRATFLGWSNDSLRMCSFGESLDLLDDPVKAMAFDDVFKAFAAVYPILKQCEWMIPFALQLPIAPFRYIYKPLATLLTVHVNMIDLAEQHRKEYLSKNSPLDNQDLKDESEATQNSQRQHTLFHALTASSLPEDEKRPERMAHEGFEILLAGSDTTARTMGIAAYHVMANAPIKQELHEELKTVMPDPEDIVELKVLEGLPFLNAVLKESLRIGKVTDHRLSLVAPYETLQYKEWTIPAGTRVSMTPTRNSYDEDYFPDPYKFAPERWLQSEDQVAAMNRVFMPFAHGRRGCLGMHFAQAELRAGLACLFRRYDFELVDTVRERDIDHSWAHIAGEPDKKGKGLRFRVTRAY</sequence>
<protein>
    <submittedName>
        <fullName evidence="11">Cytochrome P450</fullName>
    </submittedName>
</protein>
<dbReference type="InterPro" id="IPR002403">
    <property type="entry name" value="Cyt_P450_E_grp-IV"/>
</dbReference>
<comment type="similarity">
    <text evidence="2">Belongs to the cytochrome P450 family.</text>
</comment>
<evidence type="ECO:0000313" key="12">
    <source>
        <dbReference type="Proteomes" id="UP000248423"/>
    </source>
</evidence>
<keyword evidence="10" id="KW-0472">Membrane</keyword>
<evidence type="ECO:0000256" key="5">
    <source>
        <dbReference type="ARBA" id="ARBA00023002"/>
    </source>
</evidence>
<dbReference type="PRINTS" id="PR00385">
    <property type="entry name" value="P450"/>
</dbReference>
<reference evidence="11 12" key="1">
    <citation type="submission" date="2018-02" db="EMBL/GenBank/DDBJ databases">
        <title>The genomes of Aspergillus section Nigri reveals drivers in fungal speciation.</title>
        <authorList>
            <consortium name="DOE Joint Genome Institute"/>
            <person name="Vesth T.C."/>
            <person name="Nybo J."/>
            <person name="Theobald S."/>
            <person name="Brandl J."/>
            <person name="Frisvad J.C."/>
            <person name="Nielsen K.F."/>
            <person name="Lyhne E.K."/>
            <person name="Kogle M.E."/>
            <person name="Kuo A."/>
            <person name="Riley R."/>
            <person name="Clum A."/>
            <person name="Nolan M."/>
            <person name="Lipzen A."/>
            <person name="Salamov A."/>
            <person name="Henrissat B."/>
            <person name="Wiebenga A."/>
            <person name="De vries R.P."/>
            <person name="Grigoriev I.V."/>
            <person name="Mortensen U.H."/>
            <person name="Andersen M.R."/>
            <person name="Baker S.E."/>
        </authorList>
    </citation>
    <scope>NUCLEOTIDE SEQUENCE [LARGE SCALE GENOMIC DNA]</scope>
    <source>
        <strain evidence="11 12">CBS 121057</strain>
    </source>
</reference>
<evidence type="ECO:0000256" key="1">
    <source>
        <dbReference type="ARBA" id="ARBA00001971"/>
    </source>
</evidence>
<dbReference type="InterPro" id="IPR036396">
    <property type="entry name" value="Cyt_P450_sf"/>
</dbReference>
<dbReference type="Pfam" id="PF00067">
    <property type="entry name" value="p450"/>
    <property type="match status" value="1"/>
</dbReference>
<feature type="transmembrane region" description="Helical" evidence="10">
    <location>
        <begin position="6"/>
        <end position="24"/>
    </location>
</feature>
<dbReference type="GO" id="GO:0004497">
    <property type="term" value="F:monooxygenase activity"/>
    <property type="evidence" value="ECO:0007669"/>
    <property type="project" value="UniProtKB-KW"/>
</dbReference>
<dbReference type="Proteomes" id="UP000248423">
    <property type="component" value="Unassembled WGS sequence"/>
</dbReference>
<keyword evidence="5" id="KW-0560">Oxidoreductase</keyword>
<keyword evidence="10" id="KW-0812">Transmembrane</keyword>
<dbReference type="VEuPathDB" id="FungiDB:BO78DRAFT_137910"/>
<feature type="binding site" description="axial binding residue" evidence="8">
    <location>
        <position position="465"/>
    </location>
    <ligand>
        <name>heme</name>
        <dbReference type="ChEBI" id="CHEBI:30413"/>
    </ligand>
    <ligandPart>
        <name>Fe</name>
        <dbReference type="ChEBI" id="CHEBI:18248"/>
    </ligandPart>
</feature>
<keyword evidence="3 8" id="KW-0349">Heme</keyword>
<evidence type="ECO:0000256" key="8">
    <source>
        <dbReference type="PIRSR" id="PIRSR602403-1"/>
    </source>
</evidence>
<dbReference type="STRING" id="1448318.A0A319E703"/>
<dbReference type="AlphaFoldDB" id="A0A319E703"/>
<evidence type="ECO:0000313" key="11">
    <source>
        <dbReference type="EMBL" id="PYI05892.1"/>
    </source>
</evidence>
<dbReference type="CDD" id="cd11062">
    <property type="entry name" value="CYP58-like"/>
    <property type="match status" value="1"/>
</dbReference>
<dbReference type="PANTHER" id="PTHR24305:SF157">
    <property type="entry name" value="N-ACETYLTRYPTOPHAN 6-HYDROXYLASE IVOC-RELATED"/>
    <property type="match status" value="1"/>
</dbReference>
<name>A0A319E703_ASPSB</name>
<keyword evidence="12" id="KW-1185">Reference proteome</keyword>
<dbReference type="GO" id="GO:0020037">
    <property type="term" value="F:heme binding"/>
    <property type="evidence" value="ECO:0007669"/>
    <property type="project" value="InterPro"/>
</dbReference>
<gene>
    <name evidence="11" type="ORF">BO78DRAFT_137910</name>
</gene>
<dbReference type="EMBL" id="KZ826354">
    <property type="protein sequence ID" value="PYI05892.1"/>
    <property type="molecule type" value="Genomic_DNA"/>
</dbReference>
<dbReference type="PANTHER" id="PTHR24305">
    <property type="entry name" value="CYTOCHROME P450"/>
    <property type="match status" value="1"/>
</dbReference>
<evidence type="ECO:0000256" key="2">
    <source>
        <dbReference type="ARBA" id="ARBA00010617"/>
    </source>
</evidence>
<evidence type="ECO:0000256" key="9">
    <source>
        <dbReference type="SAM" id="MobiDB-lite"/>
    </source>
</evidence>
<dbReference type="PRINTS" id="PR00465">
    <property type="entry name" value="EP450IV"/>
</dbReference>
<dbReference type="GO" id="GO:0016705">
    <property type="term" value="F:oxidoreductase activity, acting on paired donors, with incorporation or reduction of molecular oxygen"/>
    <property type="evidence" value="ECO:0007669"/>
    <property type="project" value="InterPro"/>
</dbReference>
<evidence type="ECO:0000256" key="6">
    <source>
        <dbReference type="ARBA" id="ARBA00023004"/>
    </source>
</evidence>